<evidence type="ECO:0000313" key="2">
    <source>
        <dbReference type="EMBL" id="KAH3829016.1"/>
    </source>
</evidence>
<keyword evidence="1" id="KW-1133">Transmembrane helix</keyword>
<sequence>MTTWTPLDPILDLSIGNAVVIKAGYRSPAPPRGGDAHLVVTVIFFICVGLIAHLRKRECFMIKCSKK</sequence>
<evidence type="ECO:0000256" key="1">
    <source>
        <dbReference type="SAM" id="Phobius"/>
    </source>
</evidence>
<evidence type="ECO:0000313" key="3">
    <source>
        <dbReference type="Proteomes" id="UP000828390"/>
    </source>
</evidence>
<gene>
    <name evidence="2" type="ORF">DPMN_131004</name>
</gene>
<keyword evidence="3" id="KW-1185">Reference proteome</keyword>
<dbReference type="AlphaFoldDB" id="A0A9D4H8P7"/>
<keyword evidence="1" id="KW-0812">Transmembrane</keyword>
<feature type="transmembrane region" description="Helical" evidence="1">
    <location>
        <begin position="36"/>
        <end position="54"/>
    </location>
</feature>
<comment type="caution">
    <text evidence="2">The sequence shown here is derived from an EMBL/GenBank/DDBJ whole genome shotgun (WGS) entry which is preliminary data.</text>
</comment>
<name>A0A9D4H8P7_DREPO</name>
<reference evidence="2" key="2">
    <citation type="submission" date="2020-11" db="EMBL/GenBank/DDBJ databases">
        <authorList>
            <person name="McCartney M.A."/>
            <person name="Auch B."/>
            <person name="Kono T."/>
            <person name="Mallez S."/>
            <person name="Becker A."/>
            <person name="Gohl D.M."/>
            <person name="Silverstein K.A.T."/>
            <person name="Koren S."/>
            <person name="Bechman K.B."/>
            <person name="Herman A."/>
            <person name="Abrahante J.E."/>
            <person name="Garbe J."/>
        </authorList>
    </citation>
    <scope>NUCLEOTIDE SEQUENCE</scope>
    <source>
        <strain evidence="2">Duluth1</strain>
        <tissue evidence="2">Whole animal</tissue>
    </source>
</reference>
<keyword evidence="1" id="KW-0472">Membrane</keyword>
<dbReference type="EMBL" id="JAIWYP010000005">
    <property type="protein sequence ID" value="KAH3829016.1"/>
    <property type="molecule type" value="Genomic_DNA"/>
</dbReference>
<accession>A0A9D4H8P7</accession>
<protein>
    <submittedName>
        <fullName evidence="2">Uncharacterized protein</fullName>
    </submittedName>
</protein>
<proteinExistence type="predicted"/>
<dbReference type="Proteomes" id="UP000828390">
    <property type="component" value="Unassembled WGS sequence"/>
</dbReference>
<reference evidence="2" key="1">
    <citation type="journal article" date="2019" name="bioRxiv">
        <title>The Genome of the Zebra Mussel, Dreissena polymorpha: A Resource for Invasive Species Research.</title>
        <authorList>
            <person name="McCartney M.A."/>
            <person name="Auch B."/>
            <person name="Kono T."/>
            <person name="Mallez S."/>
            <person name="Zhang Y."/>
            <person name="Obille A."/>
            <person name="Becker A."/>
            <person name="Abrahante J.E."/>
            <person name="Garbe J."/>
            <person name="Badalamenti J.P."/>
            <person name="Herman A."/>
            <person name="Mangelson H."/>
            <person name="Liachko I."/>
            <person name="Sullivan S."/>
            <person name="Sone E.D."/>
            <person name="Koren S."/>
            <person name="Silverstein K.A.T."/>
            <person name="Beckman K.B."/>
            <person name="Gohl D.M."/>
        </authorList>
    </citation>
    <scope>NUCLEOTIDE SEQUENCE</scope>
    <source>
        <strain evidence="2">Duluth1</strain>
        <tissue evidence="2">Whole animal</tissue>
    </source>
</reference>
<organism evidence="2 3">
    <name type="scientific">Dreissena polymorpha</name>
    <name type="common">Zebra mussel</name>
    <name type="synonym">Mytilus polymorpha</name>
    <dbReference type="NCBI Taxonomy" id="45954"/>
    <lineage>
        <taxon>Eukaryota</taxon>
        <taxon>Metazoa</taxon>
        <taxon>Spiralia</taxon>
        <taxon>Lophotrochozoa</taxon>
        <taxon>Mollusca</taxon>
        <taxon>Bivalvia</taxon>
        <taxon>Autobranchia</taxon>
        <taxon>Heteroconchia</taxon>
        <taxon>Euheterodonta</taxon>
        <taxon>Imparidentia</taxon>
        <taxon>Neoheterodontei</taxon>
        <taxon>Myida</taxon>
        <taxon>Dreissenoidea</taxon>
        <taxon>Dreissenidae</taxon>
        <taxon>Dreissena</taxon>
    </lineage>
</organism>